<feature type="domain" description="H repeat-associated protein N-terminal" evidence="2">
    <location>
        <begin position="7"/>
        <end position="94"/>
    </location>
</feature>
<accession>A0ABY5LUB6</accession>
<evidence type="ECO:0000259" key="2">
    <source>
        <dbReference type="Pfam" id="PF13808"/>
    </source>
</evidence>
<dbReference type="Proteomes" id="UP001057561">
    <property type="component" value="Chromosome"/>
</dbReference>
<dbReference type="InterPro" id="IPR032806">
    <property type="entry name" value="YbfD_N"/>
</dbReference>
<reference evidence="3" key="1">
    <citation type="submission" date="2022-06" db="EMBL/GenBank/DDBJ databases">
        <title>Nostosin G and Spiroidesin B from the Cyanobacterium Dolichospermum sp. NIES-1697.</title>
        <authorList>
            <person name="Phan C.-S."/>
            <person name="Mehjabin J.J."/>
            <person name="Anas A.R.J."/>
            <person name="Hayasaka M."/>
            <person name="Onoki R."/>
            <person name="Wang J."/>
            <person name="Umezawa T."/>
            <person name="Washio K."/>
            <person name="Morikawa M."/>
            <person name="Okino T."/>
        </authorList>
    </citation>
    <scope>NUCLEOTIDE SEQUENCE</scope>
    <source>
        <strain evidence="3">NIES-1697</strain>
    </source>
</reference>
<evidence type="ECO:0000259" key="1">
    <source>
        <dbReference type="Pfam" id="PF01609"/>
    </source>
</evidence>
<dbReference type="Pfam" id="PF01609">
    <property type="entry name" value="DDE_Tnp_1"/>
    <property type="match status" value="1"/>
</dbReference>
<gene>
    <name evidence="3" type="ORF">NG743_00650</name>
</gene>
<dbReference type="InterPro" id="IPR002559">
    <property type="entry name" value="Transposase_11"/>
</dbReference>
<dbReference type="InterPro" id="IPR047647">
    <property type="entry name" value="ISAs1_transpos"/>
</dbReference>
<dbReference type="EMBL" id="CP099464">
    <property type="protein sequence ID" value="UUO15608.1"/>
    <property type="molecule type" value="Genomic_DNA"/>
</dbReference>
<dbReference type="InterPro" id="IPR051698">
    <property type="entry name" value="Transposase_11-like"/>
</dbReference>
<name>A0ABY5LUB6_9CYAN</name>
<organism evidence="3 4">
    <name type="scientific">Dolichospermum heterosporum TAC447</name>
    <dbReference type="NCBI Taxonomy" id="747523"/>
    <lineage>
        <taxon>Bacteria</taxon>
        <taxon>Bacillati</taxon>
        <taxon>Cyanobacteriota</taxon>
        <taxon>Cyanophyceae</taxon>
        <taxon>Nostocales</taxon>
        <taxon>Aphanizomenonaceae</taxon>
        <taxon>Dolichospermum</taxon>
        <taxon>Dolichospermum heterosporum</taxon>
    </lineage>
</organism>
<feature type="domain" description="Transposase IS4-like" evidence="1">
    <location>
        <begin position="118"/>
        <end position="316"/>
    </location>
</feature>
<evidence type="ECO:0000313" key="3">
    <source>
        <dbReference type="EMBL" id="UUO15608.1"/>
    </source>
</evidence>
<dbReference type="RefSeq" id="WP_257121273.1">
    <property type="nucleotide sequence ID" value="NZ_CP099464.1"/>
</dbReference>
<dbReference type="Pfam" id="PF13808">
    <property type="entry name" value="DDE_Tnp_1_assoc"/>
    <property type="match status" value="1"/>
</dbReference>
<dbReference type="PANTHER" id="PTHR30298">
    <property type="entry name" value="H REPEAT-ASSOCIATED PREDICTED TRANSPOSASE"/>
    <property type="match status" value="1"/>
</dbReference>
<evidence type="ECO:0000313" key="4">
    <source>
        <dbReference type="Proteomes" id="UP001057561"/>
    </source>
</evidence>
<protein>
    <submittedName>
        <fullName evidence="3">ISAs1 family transposase</fullName>
    </submittedName>
</protein>
<proteinExistence type="predicted"/>
<dbReference type="NCBIfam" id="NF033564">
    <property type="entry name" value="transpos_ISAs1"/>
    <property type="match status" value="1"/>
</dbReference>
<sequence>MSKSLVDYLKEVPDPRGNQGSRDDLWQILVIIIMGIMSGQKTYRGLERFVERHRRSLIKLLALKQGTAPSYSTLRRIMLNIDYTKLNSAFNSWAQAQTIAKGAAIAGDGKSLRNTLNNADNHQQNFITMVSLFSQEQGVVVATAIMENKKESEICVIQKLLSQLKLENHVFTMDALHCQKKTVETIVESNNDYIIKVKKNQPKLQAAIRIQTEQETPVQVKVEDEQSKGRKVQRLVEVFTPPANIDSGWKNVQSVIRVTRSGERDGKAYSTLSYYLSSLAPTSERIAKVIQGHWQIENRLHWVKDVIFDEDNSPQRAGNAPINLSIIKTWVLSVFRIHGFESIKAAIDQISHNIPAMSALLF</sequence>
<keyword evidence="4" id="KW-1185">Reference proteome</keyword>
<dbReference type="PANTHER" id="PTHR30298:SF0">
    <property type="entry name" value="PROTEIN YBFL-RELATED"/>
    <property type="match status" value="1"/>
</dbReference>